<sequence>MGLTPHKFANNIPPEAIALLHVSEIINADILMIQEIAGYEDGAVMTPGESASAANGWVNTIDSNSPEVIANARDIIANNLYCTLSTCSVDGFPWASPVFFAYDDSFNIYWSSAIAAQHSQNIYSNHGRVTIAIFYSKLTEGSSEGLYFKGFAFELSQDHVEKAFNLLSLRAKKPIPRTAADYLDNSPRRIYQFQPQQVWITGSRLPVGNQLVDTKIQINLPNL</sequence>
<dbReference type="Proteomes" id="UP000326678">
    <property type="component" value="Chromosome Gxm2"/>
</dbReference>
<accession>A0A5P8WAQ5</accession>
<dbReference type="Gene3D" id="2.30.110.10">
    <property type="entry name" value="Electron Transport, Fmn-binding Protein, Chain A"/>
    <property type="match status" value="1"/>
</dbReference>
<dbReference type="SUPFAM" id="SSF50475">
    <property type="entry name" value="FMN-binding split barrel"/>
    <property type="match status" value="1"/>
</dbReference>
<name>A0A5P8WAQ5_9NOSO</name>
<dbReference type="KEGG" id="nsh:GXM_07166"/>
<dbReference type="RefSeq" id="WP_225892666.1">
    <property type="nucleotide sequence ID" value="NZ_CP045227.1"/>
</dbReference>
<evidence type="ECO:0000313" key="3">
    <source>
        <dbReference type="Proteomes" id="UP000326678"/>
    </source>
</evidence>
<dbReference type="Pfam" id="PF01243">
    <property type="entry name" value="PNPOx_N"/>
    <property type="match status" value="1"/>
</dbReference>
<protein>
    <submittedName>
        <fullName evidence="2">Phosphate oxidase family protein</fullName>
    </submittedName>
</protein>
<evidence type="ECO:0000259" key="1">
    <source>
        <dbReference type="Pfam" id="PF01243"/>
    </source>
</evidence>
<gene>
    <name evidence="2" type="ORF">GXM_07166</name>
</gene>
<dbReference type="InterPro" id="IPR012349">
    <property type="entry name" value="Split_barrel_FMN-bd"/>
</dbReference>
<keyword evidence="3" id="KW-1185">Reference proteome</keyword>
<reference evidence="2 3" key="1">
    <citation type="submission" date="2019-10" db="EMBL/GenBank/DDBJ databases">
        <title>Genomic and transcriptomic insights into the perfect genentic adaptation of a filamentous nitrogen-fixing cyanobacterium to rice fields.</title>
        <authorList>
            <person name="Chen Z."/>
        </authorList>
    </citation>
    <scope>NUCLEOTIDE SEQUENCE [LARGE SCALE GENOMIC DNA]</scope>
    <source>
        <strain evidence="2">CCNUC1</strain>
    </source>
</reference>
<dbReference type="AlphaFoldDB" id="A0A5P8WAQ5"/>
<feature type="domain" description="Pyridoxamine 5'-phosphate oxidase N-terminal" evidence="1">
    <location>
        <begin position="71"/>
        <end position="200"/>
    </location>
</feature>
<organism evidence="2 3">
    <name type="scientific">Nostoc sphaeroides CCNUC1</name>
    <dbReference type="NCBI Taxonomy" id="2653204"/>
    <lineage>
        <taxon>Bacteria</taxon>
        <taxon>Bacillati</taxon>
        <taxon>Cyanobacteriota</taxon>
        <taxon>Cyanophyceae</taxon>
        <taxon>Nostocales</taxon>
        <taxon>Nostocaceae</taxon>
        <taxon>Nostoc</taxon>
    </lineage>
</organism>
<evidence type="ECO:0000313" key="2">
    <source>
        <dbReference type="EMBL" id="QFS49672.1"/>
    </source>
</evidence>
<proteinExistence type="predicted"/>
<dbReference type="EMBL" id="CP045227">
    <property type="protein sequence ID" value="QFS49672.1"/>
    <property type="molecule type" value="Genomic_DNA"/>
</dbReference>
<dbReference type="InterPro" id="IPR011576">
    <property type="entry name" value="Pyridox_Oxase_N"/>
</dbReference>